<evidence type="ECO:0000256" key="2">
    <source>
        <dbReference type="ARBA" id="ARBA00022553"/>
    </source>
</evidence>
<accession>A0ABT9BW32</accession>
<gene>
    <name evidence="4" type="ORF">Q6A48_07555</name>
</gene>
<keyword evidence="2" id="KW-0597">Phosphoprotein</keyword>
<feature type="domain" description="Carrier" evidence="3">
    <location>
        <begin position="8"/>
        <end position="83"/>
    </location>
</feature>
<keyword evidence="5" id="KW-1185">Reference proteome</keyword>
<name>A0ABT9BW32_9PSED</name>
<evidence type="ECO:0000256" key="1">
    <source>
        <dbReference type="ARBA" id="ARBA00022450"/>
    </source>
</evidence>
<dbReference type="PROSITE" id="PS50075">
    <property type="entry name" value="CARRIER"/>
    <property type="match status" value="1"/>
</dbReference>
<proteinExistence type="predicted"/>
<dbReference type="Pfam" id="PF00550">
    <property type="entry name" value="PP-binding"/>
    <property type="match status" value="1"/>
</dbReference>
<evidence type="ECO:0000313" key="4">
    <source>
        <dbReference type="EMBL" id="MDO7896749.1"/>
    </source>
</evidence>
<dbReference type="InterPro" id="IPR009081">
    <property type="entry name" value="PP-bd_ACP"/>
</dbReference>
<sequence length="83" mass="9211">MSLPVTEAHVEAEVIRLLSSFFSKACRDLSGHSRLVEDLNVDSMEVVEIVMLMSDGFNVELSSDEVTLWRSINDIVKSVIAAQ</sequence>
<dbReference type="InterPro" id="IPR006162">
    <property type="entry name" value="Ppantetheine_attach_site"/>
</dbReference>
<dbReference type="PROSITE" id="PS00012">
    <property type="entry name" value="PHOSPHOPANTETHEINE"/>
    <property type="match status" value="1"/>
</dbReference>
<dbReference type="SUPFAM" id="SSF47336">
    <property type="entry name" value="ACP-like"/>
    <property type="match status" value="1"/>
</dbReference>
<evidence type="ECO:0000259" key="3">
    <source>
        <dbReference type="PROSITE" id="PS50075"/>
    </source>
</evidence>
<organism evidence="4 5">
    <name type="scientific">Pseudomonas citrulli</name>
    <dbReference type="NCBI Taxonomy" id="3064347"/>
    <lineage>
        <taxon>Bacteria</taxon>
        <taxon>Pseudomonadati</taxon>
        <taxon>Pseudomonadota</taxon>
        <taxon>Gammaproteobacteria</taxon>
        <taxon>Pseudomonadales</taxon>
        <taxon>Pseudomonadaceae</taxon>
        <taxon>Pseudomonas</taxon>
    </lineage>
</organism>
<protein>
    <submittedName>
        <fullName evidence="4">Acyl carrier protein</fullName>
    </submittedName>
</protein>
<dbReference type="EMBL" id="JAUQOP010000007">
    <property type="protein sequence ID" value="MDO7896749.1"/>
    <property type="molecule type" value="Genomic_DNA"/>
</dbReference>
<keyword evidence="1" id="KW-0596">Phosphopantetheine</keyword>
<dbReference type="Proteomes" id="UP001228019">
    <property type="component" value="Unassembled WGS sequence"/>
</dbReference>
<dbReference type="RefSeq" id="WP_304553113.1">
    <property type="nucleotide sequence ID" value="NZ_JAUQOP010000007.1"/>
</dbReference>
<evidence type="ECO:0000313" key="5">
    <source>
        <dbReference type="Proteomes" id="UP001228019"/>
    </source>
</evidence>
<dbReference type="Gene3D" id="1.10.1200.10">
    <property type="entry name" value="ACP-like"/>
    <property type="match status" value="1"/>
</dbReference>
<comment type="caution">
    <text evidence="4">The sequence shown here is derived from an EMBL/GenBank/DDBJ whole genome shotgun (WGS) entry which is preliminary data.</text>
</comment>
<reference evidence="4 5" key="1">
    <citation type="submission" date="2023-07" db="EMBL/GenBank/DDBJ databases">
        <title>Identification of four novel Pseudomonas species associated with bacterial leaf spot of cucurbits.</title>
        <authorList>
            <person name="Fullem K.R."/>
        </authorList>
    </citation>
    <scope>NUCLEOTIDE SEQUENCE [LARGE SCALE GENOMIC DNA]</scope>
    <source>
        <strain evidence="4 5">K18</strain>
    </source>
</reference>
<dbReference type="InterPro" id="IPR036736">
    <property type="entry name" value="ACP-like_sf"/>
</dbReference>